<dbReference type="Gene3D" id="1.20.1640.10">
    <property type="entry name" value="Multidrug efflux transporter AcrB transmembrane domain"/>
    <property type="match status" value="1"/>
</dbReference>
<accession>T1BVU1</accession>
<dbReference type="InterPro" id="IPR001036">
    <property type="entry name" value="Acrflvin-R"/>
</dbReference>
<sequence>MPQFFIDRPVFAWVIALLILLGGGIALSRLPTDSYPVVAPPQVTITASYPGANASTVEST</sequence>
<dbReference type="PANTHER" id="PTHR32063">
    <property type="match status" value="1"/>
</dbReference>
<protein>
    <submittedName>
        <fullName evidence="1">Acriflavin resistance protein</fullName>
    </submittedName>
</protein>
<gene>
    <name evidence="1" type="ORF">B2A_04877</name>
</gene>
<evidence type="ECO:0000313" key="1">
    <source>
        <dbReference type="EMBL" id="EQD57279.1"/>
    </source>
</evidence>
<dbReference type="GO" id="GO:0005886">
    <property type="term" value="C:plasma membrane"/>
    <property type="evidence" value="ECO:0007669"/>
    <property type="project" value="TreeGrafter"/>
</dbReference>
<dbReference type="GO" id="GO:0042910">
    <property type="term" value="F:xenobiotic transmembrane transporter activity"/>
    <property type="evidence" value="ECO:0007669"/>
    <property type="project" value="TreeGrafter"/>
</dbReference>
<dbReference type="EMBL" id="AUZZ01003322">
    <property type="protein sequence ID" value="EQD57279.1"/>
    <property type="molecule type" value="Genomic_DNA"/>
</dbReference>
<proteinExistence type="predicted"/>
<dbReference type="AlphaFoldDB" id="T1BVU1"/>
<dbReference type="Gene3D" id="3.30.70.1430">
    <property type="entry name" value="Multidrug efflux transporter AcrB pore domain"/>
    <property type="match status" value="1"/>
</dbReference>
<dbReference type="PANTHER" id="PTHR32063:SF13">
    <property type="entry name" value="MULTIDRUG EFFLUX PUMP SUBUNIT ACRB-RELATED"/>
    <property type="match status" value="1"/>
</dbReference>
<organism evidence="1">
    <name type="scientific">mine drainage metagenome</name>
    <dbReference type="NCBI Taxonomy" id="410659"/>
    <lineage>
        <taxon>unclassified sequences</taxon>
        <taxon>metagenomes</taxon>
        <taxon>ecological metagenomes</taxon>
    </lineage>
</organism>
<reference evidence="1" key="1">
    <citation type="submission" date="2013-08" db="EMBL/GenBank/DDBJ databases">
        <authorList>
            <person name="Mendez C."/>
            <person name="Richter M."/>
            <person name="Ferrer M."/>
            <person name="Sanchez J."/>
        </authorList>
    </citation>
    <scope>NUCLEOTIDE SEQUENCE</scope>
</reference>
<name>T1BVU1_9ZZZZ</name>
<dbReference type="Pfam" id="PF00873">
    <property type="entry name" value="ACR_tran"/>
    <property type="match status" value="1"/>
</dbReference>
<feature type="non-terminal residue" evidence="1">
    <location>
        <position position="60"/>
    </location>
</feature>
<dbReference type="PRINTS" id="PR00702">
    <property type="entry name" value="ACRIFLAVINRP"/>
</dbReference>
<reference evidence="1" key="2">
    <citation type="journal article" date="2014" name="ISME J.">
        <title>Microbial stratification in low pH oxic and suboxic macroscopic growths along an acid mine drainage.</title>
        <authorList>
            <person name="Mendez-Garcia C."/>
            <person name="Mesa V."/>
            <person name="Sprenger R.R."/>
            <person name="Richter M."/>
            <person name="Diez M.S."/>
            <person name="Solano J."/>
            <person name="Bargiela R."/>
            <person name="Golyshina O.V."/>
            <person name="Manteca A."/>
            <person name="Ramos J.L."/>
            <person name="Gallego J.R."/>
            <person name="Llorente I."/>
            <person name="Martins Dos Santos V.A."/>
            <person name="Jensen O.N."/>
            <person name="Pelaez A.I."/>
            <person name="Sanchez J."/>
            <person name="Ferrer M."/>
        </authorList>
    </citation>
    <scope>NUCLEOTIDE SEQUENCE</scope>
</reference>
<comment type="caution">
    <text evidence="1">The sequence shown here is derived from an EMBL/GenBank/DDBJ whole genome shotgun (WGS) entry which is preliminary data.</text>
</comment>